<reference evidence="2 3" key="1">
    <citation type="submission" date="2020-02" db="EMBL/GenBank/DDBJ databases">
        <title>A chromosome-scale genome assembly of the black bullhead catfish (Ameiurus melas).</title>
        <authorList>
            <person name="Wen M."/>
            <person name="Zham M."/>
            <person name="Cabau C."/>
            <person name="Klopp C."/>
            <person name="Donnadieu C."/>
            <person name="Roques C."/>
            <person name="Bouchez O."/>
            <person name="Lampietro C."/>
            <person name="Jouanno E."/>
            <person name="Herpin A."/>
            <person name="Louis A."/>
            <person name="Berthelot C."/>
            <person name="Parey E."/>
            <person name="Roest-Crollius H."/>
            <person name="Braasch I."/>
            <person name="Postlethwait J."/>
            <person name="Robinson-Rechavi M."/>
            <person name="Echchiki A."/>
            <person name="Begum T."/>
            <person name="Montfort J."/>
            <person name="Schartl M."/>
            <person name="Bobe J."/>
            <person name="Guiguen Y."/>
        </authorList>
    </citation>
    <scope>NUCLEOTIDE SEQUENCE [LARGE SCALE GENOMIC DNA]</scope>
    <source>
        <strain evidence="2">M_S1</strain>
        <tissue evidence="2">Blood</tissue>
    </source>
</reference>
<keyword evidence="3" id="KW-1185">Reference proteome</keyword>
<evidence type="ECO:0000256" key="1">
    <source>
        <dbReference type="SAM" id="MobiDB-lite"/>
    </source>
</evidence>
<evidence type="ECO:0000313" key="2">
    <source>
        <dbReference type="EMBL" id="KAF4074593.1"/>
    </source>
</evidence>
<organism evidence="2 3">
    <name type="scientific">Ameiurus melas</name>
    <name type="common">Black bullhead</name>
    <name type="synonym">Silurus melas</name>
    <dbReference type="NCBI Taxonomy" id="219545"/>
    <lineage>
        <taxon>Eukaryota</taxon>
        <taxon>Metazoa</taxon>
        <taxon>Chordata</taxon>
        <taxon>Craniata</taxon>
        <taxon>Vertebrata</taxon>
        <taxon>Euteleostomi</taxon>
        <taxon>Actinopterygii</taxon>
        <taxon>Neopterygii</taxon>
        <taxon>Teleostei</taxon>
        <taxon>Ostariophysi</taxon>
        <taxon>Siluriformes</taxon>
        <taxon>Ictaluridae</taxon>
        <taxon>Ameiurus</taxon>
    </lineage>
</organism>
<feature type="region of interest" description="Disordered" evidence="1">
    <location>
        <begin position="39"/>
        <end position="71"/>
    </location>
</feature>
<dbReference type="Proteomes" id="UP000593565">
    <property type="component" value="Unassembled WGS sequence"/>
</dbReference>
<protein>
    <submittedName>
        <fullName evidence="2">Uncharacterized protein</fullName>
    </submittedName>
</protein>
<feature type="compositionally biased region" description="Basic residues" evidence="1">
    <location>
        <begin position="60"/>
        <end position="71"/>
    </location>
</feature>
<proteinExistence type="predicted"/>
<dbReference type="AlphaFoldDB" id="A0A7J5ZW08"/>
<sequence length="71" mass="7789">MCACVNTDEDSLELHMVLVELEDVDKKAQLQEGRTALETSCASAYTSKGPCRDLSQPRSPSHRRQHTSGLG</sequence>
<accession>A0A7J5ZW08</accession>
<comment type="caution">
    <text evidence="2">The sequence shown here is derived from an EMBL/GenBank/DDBJ whole genome shotgun (WGS) entry which is preliminary data.</text>
</comment>
<dbReference type="EMBL" id="JAAGNN010000022">
    <property type="protein sequence ID" value="KAF4074593.1"/>
    <property type="molecule type" value="Genomic_DNA"/>
</dbReference>
<gene>
    <name evidence="2" type="ORF">AMELA_G00241090</name>
</gene>
<evidence type="ECO:0000313" key="3">
    <source>
        <dbReference type="Proteomes" id="UP000593565"/>
    </source>
</evidence>
<name>A0A7J5ZW08_AMEME</name>